<name>A0A2S9PYG0_9ACTN</name>
<gene>
    <name evidence="1" type="ORF">C6N75_09935</name>
</gene>
<dbReference type="EMBL" id="PVLV01000121">
    <property type="protein sequence ID" value="PRH79393.1"/>
    <property type="molecule type" value="Genomic_DNA"/>
</dbReference>
<dbReference type="OrthoDB" id="4227103at2"/>
<dbReference type="RefSeq" id="WP_105868509.1">
    <property type="nucleotide sequence ID" value="NZ_PVLV01000121.1"/>
</dbReference>
<comment type="caution">
    <text evidence="1">The sequence shown here is derived from an EMBL/GenBank/DDBJ whole genome shotgun (WGS) entry which is preliminary data.</text>
</comment>
<reference evidence="1 2" key="1">
    <citation type="submission" date="2018-03" db="EMBL/GenBank/DDBJ databases">
        <title>Novel Streptomyces sp. from soil.</title>
        <authorList>
            <person name="Tan G.Y.A."/>
            <person name="Lee Z.Y."/>
        </authorList>
    </citation>
    <scope>NUCLEOTIDE SEQUENCE [LARGE SCALE GENOMIC DNA]</scope>
    <source>
        <strain evidence="1 2">ST5x</strain>
    </source>
</reference>
<organism evidence="1 2">
    <name type="scientific">Streptomyces solincola</name>
    <dbReference type="NCBI Taxonomy" id="2100817"/>
    <lineage>
        <taxon>Bacteria</taxon>
        <taxon>Bacillati</taxon>
        <taxon>Actinomycetota</taxon>
        <taxon>Actinomycetes</taxon>
        <taxon>Kitasatosporales</taxon>
        <taxon>Streptomycetaceae</taxon>
        <taxon>Streptomyces</taxon>
    </lineage>
</organism>
<evidence type="ECO:0000313" key="2">
    <source>
        <dbReference type="Proteomes" id="UP000239322"/>
    </source>
</evidence>
<sequence>MSDFKLVVQQEDTELWVDYPVNALTLSQGGQQGPPGPPGVPGAPGGFVYEHTQSVAAATWVINHNIGRRVHVSVFDSSGRQVETDVEHGTTNQTSVIFATPTTGSAVIS</sequence>
<dbReference type="AlphaFoldDB" id="A0A2S9PYG0"/>
<accession>A0A2S9PYG0</accession>
<keyword evidence="2" id="KW-1185">Reference proteome</keyword>
<proteinExistence type="predicted"/>
<dbReference type="Gene3D" id="1.20.5.320">
    <property type="entry name" value="6-Phosphogluconate Dehydrogenase, domain 3"/>
    <property type="match status" value="1"/>
</dbReference>
<dbReference type="Proteomes" id="UP000239322">
    <property type="component" value="Unassembled WGS sequence"/>
</dbReference>
<evidence type="ECO:0000313" key="1">
    <source>
        <dbReference type="EMBL" id="PRH79393.1"/>
    </source>
</evidence>
<protein>
    <submittedName>
        <fullName evidence="1">Uncharacterized protein</fullName>
    </submittedName>
</protein>